<gene>
    <name evidence="1" type="primary">hisIE</name>
    <name evidence="1" type="ORF">WKI47_08495</name>
</gene>
<comment type="caution">
    <text evidence="1">The sequence shown here is derived from an EMBL/GenBank/DDBJ whole genome shotgun (WGS) entry which is preliminary data.</text>
</comment>
<keyword evidence="1" id="KW-0378">Hydrolase</keyword>
<dbReference type="EC" id="3.6.1.31" evidence="1"/>
<dbReference type="EC" id="3.5.4.19" evidence="1"/>
<evidence type="ECO:0000313" key="2">
    <source>
        <dbReference type="Proteomes" id="UP001380953"/>
    </source>
</evidence>
<keyword evidence="2" id="KW-1185">Reference proteome</keyword>
<reference evidence="1" key="1">
    <citation type="submission" date="2024-03" db="EMBL/GenBank/DDBJ databases">
        <title>Whole genome sequecning of epiphytes from Marcgravia umbellata leaves.</title>
        <authorList>
            <person name="Kumar G."/>
            <person name="Savka M.A."/>
        </authorList>
    </citation>
    <scope>NUCLEOTIDE SEQUENCE</scope>
    <source>
        <strain evidence="1">RIT_BL5</strain>
    </source>
</reference>
<evidence type="ECO:0000313" key="1">
    <source>
        <dbReference type="EMBL" id="MEJ8303942.1"/>
    </source>
</evidence>
<dbReference type="Proteomes" id="UP001380953">
    <property type="component" value="Unassembled WGS sequence"/>
</dbReference>
<proteinExistence type="predicted"/>
<name>A0ACC6PAM0_9BACL</name>
<organism evidence="1 2">
    <name type="scientific">Saccharibacillus sacchari</name>
    <dbReference type="NCBI Taxonomy" id="456493"/>
    <lineage>
        <taxon>Bacteria</taxon>
        <taxon>Bacillati</taxon>
        <taxon>Bacillota</taxon>
        <taxon>Bacilli</taxon>
        <taxon>Bacillales</taxon>
        <taxon>Paenibacillaceae</taxon>
        <taxon>Saccharibacillus</taxon>
    </lineage>
</organism>
<dbReference type="EMBL" id="JBBKAR010000029">
    <property type="protein sequence ID" value="MEJ8303942.1"/>
    <property type="molecule type" value="Genomic_DNA"/>
</dbReference>
<protein>
    <submittedName>
        <fullName evidence="1">Bifunctional phosphoribosyl-AMP cyclohydrolase/phosphoribosyl-ATP diphosphatase HisIE</fullName>
        <ecNumber evidence="1">3.5.4.19</ecNumber>
        <ecNumber evidence="1">3.6.1.31</ecNumber>
    </submittedName>
</protein>
<sequence length="260" mass="28459">MSRENDVIVAPEQFAANVKWDAQGLAPAIVQDSTTKEVLTLAYMNEESLRRSIESGETWFWSRSRQEFWHKGATSGNVQRIVSLSYDCDGDALLVGVEPAGPACHTGRVSCFFNKAALENGAAHSGGTIGAGAESERVLGLEPENASAVSASNEAASAGEAGRFDVLAELEGIIAERDRERPEGAYTTYLFEKGIDKILKKVGEETAESIIAAKNGDNAELRLEVSDLIYHLLVLLQERKLPLDEIMDELARRHERPRRD</sequence>
<accession>A0ACC6PAM0</accession>